<evidence type="ECO:0000313" key="3">
    <source>
        <dbReference type="Proteomes" id="UP001499884"/>
    </source>
</evidence>
<comment type="caution">
    <text evidence="2">The sequence shown here is derived from an EMBL/GenBank/DDBJ whole genome shotgun (WGS) entry which is preliminary data.</text>
</comment>
<feature type="region of interest" description="Disordered" evidence="1">
    <location>
        <begin position="31"/>
        <end position="66"/>
    </location>
</feature>
<accession>A0ABP7FC62</accession>
<keyword evidence="3" id="KW-1185">Reference proteome</keyword>
<proteinExistence type="predicted"/>
<name>A0ABP7FC62_9ACTN</name>
<protein>
    <submittedName>
        <fullName evidence="2">Uncharacterized protein</fullName>
    </submittedName>
</protein>
<dbReference type="EMBL" id="BAABEP010000023">
    <property type="protein sequence ID" value="GAA3735359.1"/>
    <property type="molecule type" value="Genomic_DNA"/>
</dbReference>
<dbReference type="Proteomes" id="UP001499884">
    <property type="component" value="Unassembled WGS sequence"/>
</dbReference>
<feature type="compositionally biased region" description="Basic and acidic residues" evidence="1">
    <location>
        <begin position="55"/>
        <end position="66"/>
    </location>
</feature>
<gene>
    <name evidence="2" type="ORF">GCM10023082_35630</name>
</gene>
<reference evidence="3" key="1">
    <citation type="journal article" date="2019" name="Int. J. Syst. Evol. Microbiol.">
        <title>The Global Catalogue of Microorganisms (GCM) 10K type strain sequencing project: providing services to taxonomists for standard genome sequencing and annotation.</title>
        <authorList>
            <consortium name="The Broad Institute Genomics Platform"/>
            <consortium name="The Broad Institute Genome Sequencing Center for Infectious Disease"/>
            <person name="Wu L."/>
            <person name="Ma J."/>
        </authorList>
    </citation>
    <scope>NUCLEOTIDE SEQUENCE [LARGE SCALE GENOMIC DNA]</scope>
    <source>
        <strain evidence="3">JCM 30846</strain>
    </source>
</reference>
<organism evidence="2 3">
    <name type="scientific">Streptomyces tremellae</name>
    <dbReference type="NCBI Taxonomy" id="1124239"/>
    <lineage>
        <taxon>Bacteria</taxon>
        <taxon>Bacillati</taxon>
        <taxon>Actinomycetota</taxon>
        <taxon>Actinomycetes</taxon>
        <taxon>Kitasatosporales</taxon>
        <taxon>Streptomycetaceae</taxon>
        <taxon>Streptomyces</taxon>
    </lineage>
</organism>
<sequence length="66" mass="7178">MTTDPAWRAAVEGVPREVFLGDTVFRQVGAAREPAREPARRTAVGGGRVARIRPPRRDVGDPGRGR</sequence>
<evidence type="ECO:0000256" key="1">
    <source>
        <dbReference type="SAM" id="MobiDB-lite"/>
    </source>
</evidence>
<evidence type="ECO:0000313" key="2">
    <source>
        <dbReference type="EMBL" id="GAA3735359.1"/>
    </source>
</evidence>